<dbReference type="KEGG" id="vg:55608497"/>
<dbReference type="GeneID" id="55608497"/>
<keyword evidence="2" id="KW-1185">Reference proteome</keyword>
<reference evidence="1 2" key="1">
    <citation type="submission" date="2018-05" db="EMBL/GenBank/DDBJ databases">
        <title>The genome of Vibrio coralliilyticus phage YC.</title>
        <authorList>
            <person name="Benler S."/>
        </authorList>
    </citation>
    <scope>NUCLEOTIDE SEQUENCE [LARGE SCALE GENOMIC DNA]</scope>
</reference>
<evidence type="ECO:0000313" key="1">
    <source>
        <dbReference type="EMBL" id="AXC34419.1"/>
    </source>
</evidence>
<protein>
    <submittedName>
        <fullName evidence="1">Uncharacterized protein</fullName>
    </submittedName>
</protein>
<dbReference type="EMBL" id="MH375644">
    <property type="protein sequence ID" value="AXC34419.1"/>
    <property type="molecule type" value="Genomic_DNA"/>
</dbReference>
<proteinExistence type="predicted"/>
<accession>A0A384ZS00</accession>
<evidence type="ECO:0000313" key="2">
    <source>
        <dbReference type="Proteomes" id="UP000260311"/>
    </source>
</evidence>
<dbReference type="RefSeq" id="YP_009838265.1">
    <property type="nucleotide sequence ID" value="NC_048709.1"/>
</dbReference>
<organism evidence="1 2">
    <name type="scientific">Vibrio phage YC</name>
    <dbReference type="NCBI Taxonomy" id="2267403"/>
    <lineage>
        <taxon>Viruses</taxon>
        <taxon>Duplodnaviria</taxon>
        <taxon>Heunggongvirae</taxon>
        <taxon>Uroviricota</taxon>
        <taxon>Caudoviricetes</taxon>
        <taxon>Pantevenvirales</taxon>
        <taxon>Ackermannviridae</taxon>
        <taxon>Campanilevirus</taxon>
        <taxon>Campanilevirus YC</taxon>
    </lineage>
</organism>
<name>A0A384ZS00_9CAUD</name>
<dbReference type="Proteomes" id="UP000260311">
    <property type="component" value="Segment"/>
</dbReference>
<sequence>MGIHMYDSIGRIACVGASRREMVYRIDIEGRHGIEDHSFAIRFNYNTGHVSVGFIGENPFPDKKPLTREAKAMLVQAAHTYRNHLVRCQLERVGGSLKTWSEMFSKGEYRHGGE</sequence>